<dbReference type="InterPro" id="IPR004045">
    <property type="entry name" value="Glutathione_S-Trfase_N"/>
</dbReference>
<name>A0ABT3GTV5_9RHOB</name>
<dbReference type="Gene3D" id="1.20.1050.10">
    <property type="match status" value="1"/>
</dbReference>
<dbReference type="InterPro" id="IPR010987">
    <property type="entry name" value="Glutathione-S-Trfase_C-like"/>
</dbReference>
<dbReference type="PROSITE" id="PS50405">
    <property type="entry name" value="GST_CTER"/>
    <property type="match status" value="1"/>
</dbReference>
<dbReference type="SUPFAM" id="SSF47616">
    <property type="entry name" value="GST C-terminal domain-like"/>
    <property type="match status" value="1"/>
</dbReference>
<dbReference type="PANTHER" id="PTHR42673">
    <property type="entry name" value="MALEYLACETOACETATE ISOMERASE"/>
    <property type="match status" value="1"/>
</dbReference>
<dbReference type="CDD" id="cd03191">
    <property type="entry name" value="GST_C_Zeta"/>
    <property type="match status" value="1"/>
</dbReference>
<dbReference type="RefSeq" id="WP_264504121.1">
    <property type="nucleotide sequence ID" value="NZ_JAPDFL010000001.1"/>
</dbReference>
<comment type="caution">
    <text evidence="4">The sequence shown here is derived from an EMBL/GenBank/DDBJ whole genome shotgun (WGS) entry which is preliminary data.</text>
</comment>
<dbReference type="NCBIfam" id="TIGR01262">
    <property type="entry name" value="maiA"/>
    <property type="match status" value="1"/>
</dbReference>
<dbReference type="Proteomes" id="UP001208938">
    <property type="component" value="Unassembled WGS sequence"/>
</dbReference>
<dbReference type="PROSITE" id="PS50404">
    <property type="entry name" value="GST_NTER"/>
    <property type="match status" value="1"/>
</dbReference>
<dbReference type="PANTHER" id="PTHR42673:SF4">
    <property type="entry name" value="MALEYLACETOACETATE ISOMERASE"/>
    <property type="match status" value="1"/>
</dbReference>
<proteinExistence type="inferred from homology"/>
<dbReference type="CDD" id="cd03042">
    <property type="entry name" value="GST_N_Zeta"/>
    <property type="match status" value="1"/>
</dbReference>
<dbReference type="Gene3D" id="3.40.30.10">
    <property type="entry name" value="Glutaredoxin"/>
    <property type="match status" value="1"/>
</dbReference>
<accession>A0ABT3GTV5</accession>
<dbReference type="SUPFAM" id="SSF52833">
    <property type="entry name" value="Thioredoxin-like"/>
    <property type="match status" value="1"/>
</dbReference>
<dbReference type="SFLD" id="SFLDS00019">
    <property type="entry name" value="Glutathione_Transferase_(cytos"/>
    <property type="match status" value="1"/>
</dbReference>
<gene>
    <name evidence="4" type="primary">maiA</name>
    <name evidence="4" type="ORF">OKW52_01395</name>
</gene>
<dbReference type="InterPro" id="IPR040079">
    <property type="entry name" value="Glutathione_S-Trfase"/>
</dbReference>
<evidence type="ECO:0000256" key="1">
    <source>
        <dbReference type="ARBA" id="ARBA00010007"/>
    </source>
</evidence>
<organism evidence="4 5">
    <name type="scientific">Pararhodobacter zhoushanensis</name>
    <dbReference type="NCBI Taxonomy" id="2479545"/>
    <lineage>
        <taxon>Bacteria</taxon>
        <taxon>Pseudomonadati</taxon>
        <taxon>Pseudomonadota</taxon>
        <taxon>Alphaproteobacteria</taxon>
        <taxon>Rhodobacterales</taxon>
        <taxon>Paracoccaceae</taxon>
        <taxon>Pararhodobacter</taxon>
    </lineage>
</organism>
<dbReference type="GO" id="GO:0016034">
    <property type="term" value="F:maleylacetoacetate isomerase activity"/>
    <property type="evidence" value="ECO:0007669"/>
    <property type="project" value="UniProtKB-EC"/>
</dbReference>
<keyword evidence="4" id="KW-0413">Isomerase</keyword>
<feature type="domain" description="GST N-terminal" evidence="2">
    <location>
        <begin position="1"/>
        <end position="83"/>
    </location>
</feature>
<comment type="similarity">
    <text evidence="1">Belongs to the GST superfamily. Zeta family.</text>
</comment>
<keyword evidence="5" id="KW-1185">Reference proteome</keyword>
<evidence type="ECO:0000313" key="5">
    <source>
        <dbReference type="Proteomes" id="UP001208938"/>
    </source>
</evidence>
<dbReference type="InterPro" id="IPR034333">
    <property type="entry name" value="GST_Zeta_N"/>
</dbReference>
<dbReference type="InterPro" id="IPR005955">
    <property type="entry name" value="GST_Zeta"/>
</dbReference>
<evidence type="ECO:0000259" key="3">
    <source>
        <dbReference type="PROSITE" id="PS50405"/>
    </source>
</evidence>
<dbReference type="Pfam" id="PF13409">
    <property type="entry name" value="GST_N_2"/>
    <property type="match status" value="1"/>
</dbReference>
<sequence length="214" mass="23568">MMRFHGYFRSSSSYRCRIAFNLKGLTPAFVPVHLVKDGGQQKSAAYRALNPQGLVPTLEVDGLVLTQSPAILEWLDETHPEPRLLPQDAAERAAVRAFCAVIACEIHPLQNLRTLQYLETAYGQGPDGKEAWCQRWIGEGLASCEALLAKRPPTRFAFGDAPGMAEIYLIPQFFSAKRFKVDTSAMPRLTEIAAACDTHPAFAAAHPSQQPDAE</sequence>
<dbReference type="EC" id="5.2.1.2" evidence="4"/>
<feature type="domain" description="GST C-terminal" evidence="3">
    <location>
        <begin position="88"/>
        <end position="214"/>
    </location>
</feature>
<dbReference type="InterPro" id="IPR034330">
    <property type="entry name" value="GST_Zeta_C"/>
</dbReference>
<dbReference type="InterPro" id="IPR036282">
    <property type="entry name" value="Glutathione-S-Trfase_C_sf"/>
</dbReference>
<evidence type="ECO:0000313" key="4">
    <source>
        <dbReference type="EMBL" id="MCW1930958.1"/>
    </source>
</evidence>
<protein>
    <submittedName>
        <fullName evidence="4">Maleylacetoacetate isomerase</fullName>
        <ecNumber evidence="4">5.2.1.2</ecNumber>
    </submittedName>
</protein>
<dbReference type="EMBL" id="JAPDFL010000001">
    <property type="protein sequence ID" value="MCW1930958.1"/>
    <property type="molecule type" value="Genomic_DNA"/>
</dbReference>
<dbReference type="SFLD" id="SFLDG00358">
    <property type="entry name" value="Main_(cytGST)"/>
    <property type="match status" value="1"/>
</dbReference>
<reference evidence="4 5" key="1">
    <citation type="submission" date="2022-10" db="EMBL/GenBank/DDBJ databases">
        <title>Pararhodobacter sp. nov., isolated from marine algae.</title>
        <authorList>
            <person name="Choi B.J."/>
            <person name="Kim J.M."/>
            <person name="Lee J.K."/>
            <person name="Choi D.G."/>
            <person name="Jeon C.O."/>
        </authorList>
    </citation>
    <scope>NUCLEOTIDE SEQUENCE [LARGE SCALE GENOMIC DNA]</scope>
    <source>
        <strain evidence="4 5">ZQ420</strain>
    </source>
</reference>
<dbReference type="InterPro" id="IPR036249">
    <property type="entry name" value="Thioredoxin-like_sf"/>
</dbReference>
<evidence type="ECO:0000259" key="2">
    <source>
        <dbReference type="PROSITE" id="PS50404"/>
    </source>
</evidence>